<protein>
    <submittedName>
        <fullName evidence="1">Uncharacterized protein</fullName>
    </submittedName>
</protein>
<comment type="caution">
    <text evidence="1">The sequence shown here is derived from an EMBL/GenBank/DDBJ whole genome shotgun (WGS) entry which is preliminary data.</text>
</comment>
<reference evidence="1" key="1">
    <citation type="journal article" date="2015" name="Nature">
        <title>Complex archaea that bridge the gap between prokaryotes and eukaryotes.</title>
        <authorList>
            <person name="Spang A."/>
            <person name="Saw J.H."/>
            <person name="Jorgensen S.L."/>
            <person name="Zaremba-Niedzwiedzka K."/>
            <person name="Martijn J."/>
            <person name="Lind A.E."/>
            <person name="van Eijk R."/>
            <person name="Schleper C."/>
            <person name="Guy L."/>
            <person name="Ettema T.J."/>
        </authorList>
    </citation>
    <scope>NUCLEOTIDE SEQUENCE</scope>
</reference>
<accession>A0A0F9XKT4</accession>
<dbReference type="AlphaFoldDB" id="A0A0F9XKT4"/>
<proteinExistence type="predicted"/>
<gene>
    <name evidence="1" type="ORF">LCGC14_0204510</name>
</gene>
<sequence>MQAGPEADPLAAGLGDEGHVTVACAGVLDVVPDVVDGLVPCVLPAPLADIRKGPIIPEAIPAGAKRVEAWLKG</sequence>
<evidence type="ECO:0000313" key="1">
    <source>
        <dbReference type="EMBL" id="KKN92708.1"/>
    </source>
</evidence>
<dbReference type="EMBL" id="LAZR01000092">
    <property type="protein sequence ID" value="KKN92708.1"/>
    <property type="molecule type" value="Genomic_DNA"/>
</dbReference>
<organism evidence="1">
    <name type="scientific">marine sediment metagenome</name>
    <dbReference type="NCBI Taxonomy" id="412755"/>
    <lineage>
        <taxon>unclassified sequences</taxon>
        <taxon>metagenomes</taxon>
        <taxon>ecological metagenomes</taxon>
    </lineage>
</organism>
<name>A0A0F9XKT4_9ZZZZ</name>